<evidence type="ECO:0000313" key="1">
    <source>
        <dbReference type="EMBL" id="CAD8093582.1"/>
    </source>
</evidence>
<protein>
    <submittedName>
        <fullName evidence="1">Uncharacterized protein</fullName>
    </submittedName>
</protein>
<keyword evidence="2" id="KW-1185">Reference proteome</keyword>
<sequence>MIQINDCLDNEIILQNMQFLNLSNLFKNPHQLIYQNQNKDLQLTLKIMLHNDQKVCMPIYMCNDELNIYIYSNINEQFCVYKKTKMIIRNHHIVFPIKDPILKECKHQKYYYFVIQISLISFFYFKHSSKRQGNSDYLSIHQI</sequence>
<name>A0A8S1NMZ8_9CILI</name>
<reference evidence="1" key="1">
    <citation type="submission" date="2021-01" db="EMBL/GenBank/DDBJ databases">
        <authorList>
            <consortium name="Genoscope - CEA"/>
            <person name="William W."/>
        </authorList>
    </citation>
    <scope>NUCLEOTIDE SEQUENCE</scope>
</reference>
<comment type="caution">
    <text evidence="1">The sequence shown here is derived from an EMBL/GenBank/DDBJ whole genome shotgun (WGS) entry which is preliminary data.</text>
</comment>
<dbReference type="AlphaFoldDB" id="A0A8S1NMZ8"/>
<organism evidence="1 2">
    <name type="scientific">Paramecium sonneborni</name>
    <dbReference type="NCBI Taxonomy" id="65129"/>
    <lineage>
        <taxon>Eukaryota</taxon>
        <taxon>Sar</taxon>
        <taxon>Alveolata</taxon>
        <taxon>Ciliophora</taxon>
        <taxon>Intramacronucleata</taxon>
        <taxon>Oligohymenophorea</taxon>
        <taxon>Peniculida</taxon>
        <taxon>Parameciidae</taxon>
        <taxon>Paramecium</taxon>
    </lineage>
</organism>
<gene>
    <name evidence="1" type="ORF">PSON_ATCC_30995.1.T0610042</name>
</gene>
<dbReference type="Proteomes" id="UP000692954">
    <property type="component" value="Unassembled WGS sequence"/>
</dbReference>
<evidence type="ECO:0000313" key="2">
    <source>
        <dbReference type="Proteomes" id="UP000692954"/>
    </source>
</evidence>
<proteinExistence type="predicted"/>
<accession>A0A8S1NMZ8</accession>
<dbReference type="EMBL" id="CAJJDN010000061">
    <property type="protein sequence ID" value="CAD8093582.1"/>
    <property type="molecule type" value="Genomic_DNA"/>
</dbReference>